<organism evidence="1 2">
    <name type="scientific">Dibothriocephalus latus</name>
    <name type="common">Fish tapeworm</name>
    <name type="synonym">Diphyllobothrium latum</name>
    <dbReference type="NCBI Taxonomy" id="60516"/>
    <lineage>
        <taxon>Eukaryota</taxon>
        <taxon>Metazoa</taxon>
        <taxon>Spiralia</taxon>
        <taxon>Lophotrochozoa</taxon>
        <taxon>Platyhelminthes</taxon>
        <taxon>Cestoda</taxon>
        <taxon>Eucestoda</taxon>
        <taxon>Diphyllobothriidea</taxon>
        <taxon>Diphyllobothriidae</taxon>
        <taxon>Dibothriocephalus</taxon>
    </lineage>
</organism>
<dbReference type="EMBL" id="UYRU01067598">
    <property type="protein sequence ID" value="VDN16922.1"/>
    <property type="molecule type" value="Genomic_DNA"/>
</dbReference>
<keyword evidence="2" id="KW-1185">Reference proteome</keyword>
<evidence type="ECO:0000313" key="1">
    <source>
        <dbReference type="EMBL" id="VDN16922.1"/>
    </source>
</evidence>
<dbReference type="Proteomes" id="UP000281553">
    <property type="component" value="Unassembled WGS sequence"/>
</dbReference>
<sequence>MRNTPYHAMAKWLADKLKPMQSQIAPHSLRDTFEFVDGVKDLDLIGLMMFSLDVSSLFPKVPVKETVDNICEFSTLNQQDILLLVPALKELPLQCTLNVL</sequence>
<name>A0A3P7PA16_DIBLA</name>
<dbReference type="OrthoDB" id="6267860at2759"/>
<gene>
    <name evidence="1" type="ORF">DILT_LOCUS12753</name>
</gene>
<evidence type="ECO:0008006" key="3">
    <source>
        <dbReference type="Google" id="ProtNLM"/>
    </source>
</evidence>
<evidence type="ECO:0000313" key="2">
    <source>
        <dbReference type="Proteomes" id="UP000281553"/>
    </source>
</evidence>
<dbReference type="AlphaFoldDB" id="A0A3P7PA16"/>
<accession>A0A3P7PA16</accession>
<protein>
    <recommendedName>
        <fullName evidence="3">Reverse transcriptase domain-containing protein</fullName>
    </recommendedName>
</protein>
<proteinExistence type="predicted"/>
<reference evidence="1 2" key="1">
    <citation type="submission" date="2018-11" db="EMBL/GenBank/DDBJ databases">
        <authorList>
            <consortium name="Pathogen Informatics"/>
        </authorList>
    </citation>
    <scope>NUCLEOTIDE SEQUENCE [LARGE SCALE GENOMIC DNA]</scope>
</reference>